<keyword evidence="5 6" id="KW-0408">Iron</keyword>
<dbReference type="InterPro" id="IPR014710">
    <property type="entry name" value="RmlC-like_jellyroll"/>
</dbReference>
<evidence type="ECO:0000313" key="8">
    <source>
        <dbReference type="Proteomes" id="UP000027142"/>
    </source>
</evidence>
<dbReference type="CDD" id="cd10548">
    <property type="entry name" value="cupin_CDO"/>
    <property type="match status" value="1"/>
</dbReference>
<evidence type="ECO:0000313" key="7">
    <source>
        <dbReference type="EMBL" id="AIC96437.1"/>
    </source>
</evidence>
<dbReference type="eggNOG" id="COG5553">
    <property type="taxonomic scope" value="Bacteria"/>
</dbReference>
<dbReference type="RefSeq" id="WP_051667695.1">
    <property type="nucleotide sequence ID" value="NZ_CP003923.1"/>
</dbReference>
<keyword evidence="3 7" id="KW-0223">Dioxygenase</keyword>
<dbReference type="AlphaFoldDB" id="A0A060M1W0"/>
<feature type="binding site" evidence="6">
    <location>
        <position position="124"/>
    </location>
    <ligand>
        <name>Fe cation</name>
        <dbReference type="ChEBI" id="CHEBI:24875"/>
        <note>catalytic</note>
    </ligand>
</feature>
<dbReference type="STRING" id="1246626.BleG1_3890"/>
<keyword evidence="2 6" id="KW-0479">Metal-binding</keyword>
<evidence type="ECO:0000256" key="6">
    <source>
        <dbReference type="PIRSR" id="PIRSR610300-51"/>
    </source>
</evidence>
<protein>
    <submittedName>
        <fullName evidence="7">Cysteine dioxygenase</fullName>
    </submittedName>
</protein>
<evidence type="ECO:0000256" key="4">
    <source>
        <dbReference type="ARBA" id="ARBA00023002"/>
    </source>
</evidence>
<dbReference type="GO" id="GO:0016702">
    <property type="term" value="F:oxidoreductase activity, acting on single donors with incorporation of molecular oxygen, incorporation of two atoms of oxygen"/>
    <property type="evidence" value="ECO:0007669"/>
    <property type="project" value="InterPro"/>
</dbReference>
<dbReference type="InterPro" id="IPR011051">
    <property type="entry name" value="RmlC_Cupin_sf"/>
</dbReference>
<gene>
    <name evidence="7" type="ORF">BleG1_3890</name>
</gene>
<evidence type="ECO:0000256" key="1">
    <source>
        <dbReference type="ARBA" id="ARBA00006622"/>
    </source>
</evidence>
<keyword evidence="8" id="KW-1185">Reference proteome</keyword>
<accession>A0A060M1W0</accession>
<dbReference type="Gene3D" id="2.60.120.10">
    <property type="entry name" value="Jelly Rolls"/>
    <property type="match status" value="1"/>
</dbReference>
<proteinExistence type="inferred from homology"/>
<dbReference type="EMBL" id="CP003923">
    <property type="protein sequence ID" value="AIC96437.1"/>
    <property type="molecule type" value="Genomic_DNA"/>
</dbReference>
<feature type="binding site" evidence="6">
    <location>
        <position position="73"/>
    </location>
    <ligand>
        <name>Fe cation</name>
        <dbReference type="ChEBI" id="CHEBI:24875"/>
        <note>catalytic</note>
    </ligand>
</feature>
<dbReference type="InterPro" id="IPR010300">
    <property type="entry name" value="CDO_1"/>
</dbReference>
<dbReference type="Pfam" id="PF05995">
    <property type="entry name" value="CDO_I"/>
    <property type="match status" value="1"/>
</dbReference>
<dbReference type="OrthoDB" id="7059163at2"/>
<feature type="binding site" evidence="6">
    <location>
        <position position="75"/>
    </location>
    <ligand>
        <name>Fe cation</name>
        <dbReference type="ChEBI" id="CHEBI:24875"/>
        <note>catalytic</note>
    </ligand>
</feature>
<dbReference type="GO" id="GO:0008198">
    <property type="term" value="F:ferrous iron binding"/>
    <property type="evidence" value="ECO:0007669"/>
    <property type="project" value="TreeGrafter"/>
</dbReference>
<evidence type="ECO:0000256" key="5">
    <source>
        <dbReference type="ARBA" id="ARBA00023004"/>
    </source>
</evidence>
<dbReference type="PANTHER" id="PTHR12918">
    <property type="entry name" value="CYSTEINE DIOXYGENASE"/>
    <property type="match status" value="1"/>
</dbReference>
<dbReference type="Proteomes" id="UP000027142">
    <property type="component" value="Chromosome"/>
</dbReference>
<name>A0A060M1W0_9BACI</name>
<evidence type="ECO:0000256" key="2">
    <source>
        <dbReference type="ARBA" id="ARBA00022723"/>
    </source>
</evidence>
<sequence>MFEHHISNCLRPLTKPSIEGLRQALLKLNATYDELAPYIQSSSEKPYYRKLLFQSKHVELLLMNWSGLDCAPHDHGNSYGWIQVIAGNVSNQLFKVQSNELPELFVEKYYKQGKTFFAPKKSVHRMEGNKGLLTLHLYAPPISGMKVYDLKKCAACVVSDDCGAWWPEDQKQRLKVIQLNEAPE</sequence>
<comment type="similarity">
    <text evidence="1">Belongs to the cysteine dioxygenase family.</text>
</comment>
<evidence type="ECO:0000256" key="3">
    <source>
        <dbReference type="ARBA" id="ARBA00022964"/>
    </source>
</evidence>
<dbReference type="PATRIC" id="fig|1246626.3.peg.3887"/>
<dbReference type="KEGG" id="ble:BleG1_3890"/>
<organism evidence="7 8">
    <name type="scientific">Shouchella lehensis G1</name>
    <dbReference type="NCBI Taxonomy" id="1246626"/>
    <lineage>
        <taxon>Bacteria</taxon>
        <taxon>Bacillati</taxon>
        <taxon>Bacillota</taxon>
        <taxon>Bacilli</taxon>
        <taxon>Bacillales</taxon>
        <taxon>Bacillaceae</taxon>
        <taxon>Shouchella</taxon>
    </lineage>
</organism>
<keyword evidence="4" id="KW-0560">Oxidoreductase</keyword>
<dbReference type="PANTHER" id="PTHR12918:SF1">
    <property type="entry name" value="CYSTEINE DIOXYGENASE TYPE 1"/>
    <property type="match status" value="1"/>
</dbReference>
<dbReference type="HOGENOM" id="CLU_119048_0_0_9"/>
<reference evidence="7 8" key="1">
    <citation type="journal article" date="2014" name="Gene">
        <title>A comparative genomic analysis of the alkalitolerant soil bacterium Bacillus lehensis G1.</title>
        <authorList>
            <person name="Noor Y.M."/>
            <person name="Samsulrizal N.H."/>
            <person name="Jema'on N.A."/>
            <person name="Low K.O."/>
            <person name="Ramli A.N."/>
            <person name="Alias N.I."/>
            <person name="Damis S.I."/>
            <person name="Fuzi S.F."/>
            <person name="Isa M.N."/>
            <person name="Murad A.M."/>
            <person name="Raih M.F."/>
            <person name="Bakar F.D."/>
            <person name="Najimudin N."/>
            <person name="Mahadi N.M."/>
            <person name="Illias R.M."/>
        </authorList>
    </citation>
    <scope>NUCLEOTIDE SEQUENCE [LARGE SCALE GENOMIC DNA]</scope>
    <source>
        <strain evidence="7 8">G1</strain>
    </source>
</reference>
<dbReference type="SUPFAM" id="SSF51182">
    <property type="entry name" value="RmlC-like cupins"/>
    <property type="match status" value="1"/>
</dbReference>